<feature type="region of interest" description="Disordered" evidence="2">
    <location>
        <begin position="1"/>
        <end position="21"/>
    </location>
</feature>
<dbReference type="InterPro" id="IPR009057">
    <property type="entry name" value="Homeodomain-like_sf"/>
</dbReference>
<organism evidence="4">
    <name type="scientific">Gordonia sp. MP11Mi</name>
    <dbReference type="NCBI Taxonomy" id="3022769"/>
    <lineage>
        <taxon>Bacteria</taxon>
        <taxon>Bacillati</taxon>
        <taxon>Actinomycetota</taxon>
        <taxon>Actinomycetes</taxon>
        <taxon>Mycobacteriales</taxon>
        <taxon>Gordoniaceae</taxon>
        <taxon>Gordonia</taxon>
    </lineage>
</organism>
<sequence length="215" mass="23568">MTSRSPRPGEAARSYGGRSLADRRADRRARFHEAGLQLFGTVGFARATISALCAEAGLSRRQFYEEFSGSEDLMTEIYDGIQGMARGRVTAAVVAAGRSDLSVVAHAAITAYIDAVATDPRLVRCLFIEVGGISETMEKHRIAGRDDWAKYIAYLVASLPNSSCRTIDYRATAFIGSLTAVVHRWATSEERPARSEIIELLSDMLLRLVADKETF</sequence>
<evidence type="ECO:0000259" key="3">
    <source>
        <dbReference type="Pfam" id="PF00440"/>
    </source>
</evidence>
<dbReference type="AlphaFoldDB" id="A0AA97GUZ8"/>
<dbReference type="EMBL" id="CP128986">
    <property type="protein sequence ID" value="WOC12087.1"/>
    <property type="molecule type" value="Genomic_DNA"/>
</dbReference>
<dbReference type="SUPFAM" id="SSF46689">
    <property type="entry name" value="Homeodomain-like"/>
    <property type="match status" value="1"/>
</dbReference>
<dbReference type="InterPro" id="IPR001647">
    <property type="entry name" value="HTH_TetR"/>
</dbReference>
<dbReference type="Gene3D" id="1.10.357.10">
    <property type="entry name" value="Tetracycline Repressor, domain 2"/>
    <property type="match status" value="1"/>
</dbReference>
<gene>
    <name evidence="4" type="ORF">MP11Mi_11690</name>
</gene>
<reference evidence="4" key="1">
    <citation type="submission" date="2023-06" db="EMBL/GenBank/DDBJ databases">
        <title>Gordonia sp. nov. and Pseudochrobactrum sp. nov., two species isolated from the burying beetle Nicrophorus vespilloides.</title>
        <authorList>
            <person name="Poehlein A."/>
            <person name="Guzman J."/>
            <person name="Daniel R."/>
            <person name="Vilcinskas A."/>
        </authorList>
    </citation>
    <scope>NUCLEOTIDE SEQUENCE</scope>
    <source>
        <strain evidence="4">MP11Mi</strain>
    </source>
</reference>
<keyword evidence="1" id="KW-0238">DNA-binding</keyword>
<name>A0AA97GUZ8_9ACTN</name>
<feature type="domain" description="HTH tetR-type" evidence="3">
    <location>
        <begin position="33"/>
        <end position="76"/>
    </location>
</feature>
<evidence type="ECO:0000256" key="2">
    <source>
        <dbReference type="SAM" id="MobiDB-lite"/>
    </source>
</evidence>
<dbReference type="PANTHER" id="PTHR43479">
    <property type="entry name" value="ACREF/ENVCD OPERON REPRESSOR-RELATED"/>
    <property type="match status" value="1"/>
</dbReference>
<dbReference type="SUPFAM" id="SSF48498">
    <property type="entry name" value="Tetracyclin repressor-like, C-terminal domain"/>
    <property type="match status" value="1"/>
</dbReference>
<dbReference type="GO" id="GO:0003677">
    <property type="term" value="F:DNA binding"/>
    <property type="evidence" value="ECO:0007669"/>
    <property type="project" value="UniProtKB-KW"/>
</dbReference>
<dbReference type="Pfam" id="PF00440">
    <property type="entry name" value="TetR_N"/>
    <property type="match status" value="1"/>
</dbReference>
<evidence type="ECO:0000313" key="4">
    <source>
        <dbReference type="EMBL" id="WOC12087.1"/>
    </source>
</evidence>
<protein>
    <recommendedName>
        <fullName evidence="3">HTH tetR-type domain-containing protein</fullName>
    </recommendedName>
</protein>
<proteinExistence type="predicted"/>
<dbReference type="InterPro" id="IPR036271">
    <property type="entry name" value="Tet_transcr_reg_TetR-rel_C_sf"/>
</dbReference>
<dbReference type="InterPro" id="IPR050624">
    <property type="entry name" value="HTH-type_Tx_Regulator"/>
</dbReference>
<evidence type="ECO:0000256" key="1">
    <source>
        <dbReference type="ARBA" id="ARBA00023125"/>
    </source>
</evidence>
<dbReference type="RefSeq" id="WP_420041346.1">
    <property type="nucleotide sequence ID" value="NZ_CP128986.1"/>
</dbReference>
<dbReference type="PANTHER" id="PTHR43479:SF11">
    <property type="entry name" value="ACREF_ENVCD OPERON REPRESSOR-RELATED"/>
    <property type="match status" value="1"/>
</dbReference>
<accession>A0AA97GUZ8</accession>